<name>A0ABW8TGY9_9CLOT</name>
<feature type="region of interest" description="Disordered" evidence="1">
    <location>
        <begin position="228"/>
        <end position="260"/>
    </location>
</feature>
<reference evidence="2 3" key="1">
    <citation type="submission" date="2024-11" db="EMBL/GenBank/DDBJ databases">
        <authorList>
            <person name="Heng Y.C."/>
            <person name="Lim A.C.H."/>
            <person name="Lee J.K.Y."/>
            <person name="Kittelmann S."/>
        </authorList>
    </citation>
    <scope>NUCLEOTIDE SEQUENCE [LARGE SCALE GENOMIC DNA]</scope>
    <source>
        <strain evidence="2 3">WILCCON 0114</strain>
    </source>
</reference>
<protein>
    <submittedName>
        <fullName evidence="2">Uncharacterized protein</fullName>
    </submittedName>
</protein>
<feature type="compositionally biased region" description="Acidic residues" evidence="1">
    <location>
        <begin position="236"/>
        <end position="260"/>
    </location>
</feature>
<proteinExistence type="predicted"/>
<accession>A0ABW8TGY9</accession>
<evidence type="ECO:0000256" key="1">
    <source>
        <dbReference type="SAM" id="MobiDB-lite"/>
    </source>
</evidence>
<comment type="caution">
    <text evidence="2">The sequence shown here is derived from an EMBL/GenBank/DDBJ whole genome shotgun (WGS) entry which is preliminary data.</text>
</comment>
<dbReference type="RefSeq" id="WP_406788362.1">
    <property type="nucleotide sequence ID" value="NZ_JBJIAA010000012.1"/>
</dbReference>
<keyword evidence="3" id="KW-1185">Reference proteome</keyword>
<evidence type="ECO:0000313" key="3">
    <source>
        <dbReference type="Proteomes" id="UP001623592"/>
    </source>
</evidence>
<dbReference type="Proteomes" id="UP001623592">
    <property type="component" value="Unassembled WGS sequence"/>
</dbReference>
<sequence length="260" mass="28970">MSKCSYTEKTKDECIIANKVYDQCRQQDCIEKLAYSALAPEEPINPPNNAAAVIIVPNTFGIGGIFLVNKSPNLLRRGYYDIELKFSFQYELQFRDGSGNPIGANVPARSLFNKKVSLFGSTGTDVNVYSDFGGFSNLQVAPFVLVEASSYPLEATLGYTIPITSGDNPPVPNSVNVTIGLFTIIKLFRLVNLVVPSTGFCKPKKCEEIAEDPCEYFNNLKFPFDIFDPPQKEDFFGNEDDDEDDEENTQEYLEEDLGNE</sequence>
<organism evidence="2 3">
    <name type="scientific">Clostridium neuense</name>
    <dbReference type="NCBI Taxonomy" id="1728934"/>
    <lineage>
        <taxon>Bacteria</taxon>
        <taxon>Bacillati</taxon>
        <taxon>Bacillota</taxon>
        <taxon>Clostridia</taxon>
        <taxon>Eubacteriales</taxon>
        <taxon>Clostridiaceae</taxon>
        <taxon>Clostridium</taxon>
    </lineage>
</organism>
<dbReference type="EMBL" id="JBJIAA010000012">
    <property type="protein sequence ID" value="MFL0251710.1"/>
    <property type="molecule type" value="Genomic_DNA"/>
</dbReference>
<gene>
    <name evidence="2" type="ORF">ACJDT4_14930</name>
</gene>
<evidence type="ECO:0000313" key="2">
    <source>
        <dbReference type="EMBL" id="MFL0251710.1"/>
    </source>
</evidence>